<accession>A0A3M7RCZ9</accession>
<dbReference type="OrthoDB" id="1069523at2759"/>
<protein>
    <submittedName>
        <fullName evidence="1">Uncharacterized protein</fullName>
    </submittedName>
</protein>
<sequence>MYELNPSNLNLIKRVEIDKCLDQATTTMAHPHNLEDENWITLGTNFKNLLPHLDFIKYN</sequence>
<dbReference type="AlphaFoldDB" id="A0A3M7RCZ9"/>
<keyword evidence="2" id="KW-1185">Reference proteome</keyword>
<proteinExistence type="predicted"/>
<reference evidence="1 2" key="1">
    <citation type="journal article" date="2018" name="Sci. Rep.">
        <title>Genomic signatures of local adaptation to the degree of environmental predictability in rotifers.</title>
        <authorList>
            <person name="Franch-Gras L."/>
            <person name="Hahn C."/>
            <person name="Garcia-Roger E.M."/>
            <person name="Carmona M.J."/>
            <person name="Serra M."/>
            <person name="Gomez A."/>
        </authorList>
    </citation>
    <scope>NUCLEOTIDE SEQUENCE [LARGE SCALE GENOMIC DNA]</scope>
    <source>
        <strain evidence="1">HYR1</strain>
    </source>
</reference>
<comment type="caution">
    <text evidence="1">The sequence shown here is derived from an EMBL/GenBank/DDBJ whole genome shotgun (WGS) entry which is preliminary data.</text>
</comment>
<dbReference type="Proteomes" id="UP000276133">
    <property type="component" value="Unassembled WGS sequence"/>
</dbReference>
<name>A0A3M7RCZ9_BRAPC</name>
<evidence type="ECO:0000313" key="1">
    <source>
        <dbReference type="EMBL" id="RNA21410.1"/>
    </source>
</evidence>
<evidence type="ECO:0000313" key="2">
    <source>
        <dbReference type="Proteomes" id="UP000276133"/>
    </source>
</evidence>
<gene>
    <name evidence="1" type="ORF">BpHYR1_006058</name>
</gene>
<dbReference type="EMBL" id="REGN01003664">
    <property type="protein sequence ID" value="RNA21410.1"/>
    <property type="molecule type" value="Genomic_DNA"/>
</dbReference>
<organism evidence="1 2">
    <name type="scientific">Brachionus plicatilis</name>
    <name type="common">Marine rotifer</name>
    <name type="synonym">Brachionus muelleri</name>
    <dbReference type="NCBI Taxonomy" id="10195"/>
    <lineage>
        <taxon>Eukaryota</taxon>
        <taxon>Metazoa</taxon>
        <taxon>Spiralia</taxon>
        <taxon>Gnathifera</taxon>
        <taxon>Rotifera</taxon>
        <taxon>Eurotatoria</taxon>
        <taxon>Monogononta</taxon>
        <taxon>Pseudotrocha</taxon>
        <taxon>Ploima</taxon>
        <taxon>Brachionidae</taxon>
        <taxon>Brachionus</taxon>
    </lineage>
</organism>